<organism evidence="2 3">
    <name type="scientific">Candidatus Neomicrothrix parvicella RN1</name>
    <dbReference type="NCBI Taxonomy" id="1229780"/>
    <lineage>
        <taxon>Bacteria</taxon>
        <taxon>Bacillati</taxon>
        <taxon>Actinomycetota</taxon>
        <taxon>Acidimicrobiia</taxon>
        <taxon>Acidimicrobiales</taxon>
        <taxon>Microthrixaceae</taxon>
        <taxon>Candidatus Neomicrothrix</taxon>
    </lineage>
</organism>
<evidence type="ECO:0000313" key="2">
    <source>
        <dbReference type="EMBL" id="CCM62110.1"/>
    </source>
</evidence>
<keyword evidence="3" id="KW-1185">Reference proteome</keyword>
<dbReference type="Proteomes" id="UP000018291">
    <property type="component" value="Unassembled WGS sequence"/>
</dbReference>
<feature type="compositionally biased region" description="Basic and acidic residues" evidence="1">
    <location>
        <begin position="111"/>
        <end position="120"/>
    </location>
</feature>
<sequence>MALIVTREPLRNGAHTLQGVIKSYDPSTGDGSVISDSTLAEYDLATDALDGSLFRMLRQGQRVVFEVTDGPPGAAHPAKVATTVRLGSEIDMGTPGFPDSEHLPGPAPETRTIRHEGGLS</sequence>
<dbReference type="AlphaFoldDB" id="R4YW50"/>
<protein>
    <recommendedName>
        <fullName evidence="4">CSD domain-containing protein</fullName>
    </recommendedName>
</protein>
<feature type="region of interest" description="Disordered" evidence="1">
    <location>
        <begin position="89"/>
        <end position="120"/>
    </location>
</feature>
<accession>R4YW50</accession>
<dbReference type="InterPro" id="IPR012340">
    <property type="entry name" value="NA-bd_OB-fold"/>
</dbReference>
<name>R4YW50_9ACTN</name>
<evidence type="ECO:0000313" key="3">
    <source>
        <dbReference type="Proteomes" id="UP000018291"/>
    </source>
</evidence>
<dbReference type="HOGENOM" id="CLU_165967_0_0_11"/>
<dbReference type="EMBL" id="CANL01000001">
    <property type="protein sequence ID" value="CCM62110.1"/>
    <property type="molecule type" value="Genomic_DNA"/>
</dbReference>
<dbReference type="STRING" id="1229780.BN381_10341"/>
<proteinExistence type="predicted"/>
<reference evidence="2 3" key="1">
    <citation type="journal article" date="2013" name="ISME J.">
        <title>Metabolic model for the filamentous 'Candidatus Microthrix parvicella' based on genomic and metagenomic analyses.</title>
        <authorList>
            <person name="Jon McIlroy S."/>
            <person name="Kristiansen R."/>
            <person name="Albertsen M."/>
            <person name="Michael Karst S."/>
            <person name="Rossetti S."/>
            <person name="Lund Nielsen J."/>
            <person name="Tandoi V."/>
            <person name="James Seviour R."/>
            <person name="Nielsen P.H."/>
        </authorList>
    </citation>
    <scope>NUCLEOTIDE SEQUENCE [LARGE SCALE GENOMIC DNA]</scope>
    <source>
        <strain evidence="2 3">RN1</strain>
    </source>
</reference>
<dbReference type="eggNOG" id="COG1278">
    <property type="taxonomic scope" value="Bacteria"/>
</dbReference>
<evidence type="ECO:0000256" key="1">
    <source>
        <dbReference type="SAM" id="MobiDB-lite"/>
    </source>
</evidence>
<dbReference type="Gene3D" id="2.40.50.140">
    <property type="entry name" value="Nucleic acid-binding proteins"/>
    <property type="match status" value="1"/>
</dbReference>
<evidence type="ECO:0008006" key="4">
    <source>
        <dbReference type="Google" id="ProtNLM"/>
    </source>
</evidence>
<comment type="caution">
    <text evidence="2">The sequence shown here is derived from an EMBL/GenBank/DDBJ whole genome shotgun (WGS) entry which is preliminary data.</text>
</comment>
<gene>
    <name evidence="2" type="ORF">BN381_10341</name>
</gene>